<name>A0A344UEV6_9NEIS</name>
<accession>A0A344UEV6</accession>
<dbReference type="EMBL" id="CP029554">
    <property type="protein sequence ID" value="AXE33804.1"/>
    <property type="molecule type" value="Genomic_DNA"/>
</dbReference>
<reference evidence="1 2" key="1">
    <citation type="submission" date="2018-05" db="EMBL/GenBank/DDBJ databases">
        <title>Genome sequencing, assembly and analysis of the novel insecticidal bacterium, Chromobacterium phragmitis.</title>
        <authorList>
            <person name="Sparks M.E."/>
            <person name="Blackburn M.B."/>
            <person name="Gundersen-Rindal D.E."/>
        </authorList>
    </citation>
    <scope>NUCLEOTIDE SEQUENCE [LARGE SCALE GENOMIC DNA]</scope>
    <source>
        <strain evidence="1">IIBBL 274-1</strain>
    </source>
</reference>
<evidence type="ECO:0000313" key="2">
    <source>
        <dbReference type="Proteomes" id="UP000252038"/>
    </source>
</evidence>
<evidence type="ECO:0000313" key="1">
    <source>
        <dbReference type="EMBL" id="AXE33804.1"/>
    </source>
</evidence>
<dbReference type="Proteomes" id="UP000252038">
    <property type="component" value="Chromosome"/>
</dbReference>
<dbReference type="AlphaFoldDB" id="A0A344UEV6"/>
<sequence length="103" mass="10877">MDITVAQASGNKEHGFSALENAVLHGDAAVADGNGGHGFNASSLSTLRGDWLTARDNQWDGFHAEALSVIRVPNPQTSGNKAQPSFATEGALLKFDKKDNLKN</sequence>
<dbReference type="RefSeq" id="WP_114072743.1">
    <property type="nucleotide sequence ID" value="NZ_CP029554.1"/>
</dbReference>
<protein>
    <submittedName>
        <fullName evidence="1">Uncharacterized protein</fullName>
    </submittedName>
</protein>
<gene>
    <name evidence="1" type="ORF">DK843_05400</name>
</gene>
<dbReference type="KEGG" id="chrb:DK843_05400"/>
<organism evidence="1 2">
    <name type="scientific">Chromobacterium phragmitis</name>
    <dbReference type="NCBI Taxonomy" id="2202141"/>
    <lineage>
        <taxon>Bacteria</taxon>
        <taxon>Pseudomonadati</taxon>
        <taxon>Pseudomonadota</taxon>
        <taxon>Betaproteobacteria</taxon>
        <taxon>Neisseriales</taxon>
        <taxon>Chromobacteriaceae</taxon>
        <taxon>Chromobacterium</taxon>
    </lineage>
</organism>
<proteinExistence type="predicted"/>